<dbReference type="GO" id="GO:0008233">
    <property type="term" value="F:peptidase activity"/>
    <property type="evidence" value="ECO:0007669"/>
    <property type="project" value="UniProtKB-KW"/>
</dbReference>
<dbReference type="AlphaFoldDB" id="A0AB37QUJ8"/>
<dbReference type="GO" id="GO:0006508">
    <property type="term" value="P:proteolysis"/>
    <property type="evidence" value="ECO:0007669"/>
    <property type="project" value="UniProtKB-KW"/>
</dbReference>
<evidence type="ECO:0000256" key="8">
    <source>
        <dbReference type="RuleBase" id="RU364100"/>
    </source>
</evidence>
<reference evidence="9 10" key="1">
    <citation type="submission" date="2018-08" db="EMBL/GenBank/DDBJ databases">
        <title>Recombination of ecologically and evolutionarily significant loci maintains genetic cohesion in the Pseudomonas syringae species complex.</title>
        <authorList>
            <person name="Dillon M."/>
            <person name="Thakur S."/>
            <person name="Almeida R.N.D."/>
            <person name="Weir B.S."/>
            <person name="Guttman D.S."/>
        </authorList>
    </citation>
    <scope>NUCLEOTIDE SEQUENCE [LARGE SCALE GENOMIC DNA]</scope>
    <source>
        <strain evidence="9 10">ICMP 5019</strain>
    </source>
</reference>
<dbReference type="Gene3D" id="3.90.1680.10">
    <property type="entry name" value="SOS response associated peptidase-like"/>
    <property type="match status" value="1"/>
</dbReference>
<evidence type="ECO:0000256" key="1">
    <source>
        <dbReference type="ARBA" id="ARBA00008136"/>
    </source>
</evidence>
<evidence type="ECO:0000256" key="5">
    <source>
        <dbReference type="ARBA" id="ARBA00023124"/>
    </source>
</evidence>
<keyword evidence="4 8" id="KW-0378">Hydrolase</keyword>
<evidence type="ECO:0000256" key="4">
    <source>
        <dbReference type="ARBA" id="ARBA00022801"/>
    </source>
</evidence>
<dbReference type="EC" id="3.4.-.-" evidence="8"/>
<comment type="caution">
    <text evidence="9">The sequence shown here is derived from an EMBL/GenBank/DDBJ whole genome shotgun (WGS) entry which is preliminary data.</text>
</comment>
<name>A0AB37QUJ8_9PSED</name>
<comment type="similarity">
    <text evidence="1 8">Belongs to the SOS response-associated peptidase family.</text>
</comment>
<evidence type="ECO:0000313" key="10">
    <source>
        <dbReference type="Proteomes" id="UP000272613"/>
    </source>
</evidence>
<dbReference type="InterPro" id="IPR003738">
    <property type="entry name" value="SRAP"/>
</dbReference>
<proteinExistence type="inferred from homology"/>
<sequence>MQHNETRPVDACGIQPIKTNGTAGQVGISHKDIHTCLRGSMCSHYEAPSPHLVAEAFGVAPFEQGRLDLWPGHIGPFLRHPDGRAEDDESPAAMEVLTGSFGLIPSWSKDSKIARRTYNARSETVAEKPSFRHAWRHAQHCIIPAVAIYEPDWRSGKAVVTRIARADGELLGIAGLWEQWRDPSTDQTLHSYTMLTVNADDHDFMKAYHKPQDEKRMVVILPKGSYMDWLTARTEQSAAFMNQYPADRLAVAM</sequence>
<accession>A0AB37QUJ8</accession>
<gene>
    <name evidence="9" type="ORF">ALP74_200237</name>
</gene>
<evidence type="ECO:0000256" key="7">
    <source>
        <dbReference type="ARBA" id="ARBA00023239"/>
    </source>
</evidence>
<dbReference type="Pfam" id="PF02586">
    <property type="entry name" value="SRAP"/>
    <property type="match status" value="1"/>
</dbReference>
<evidence type="ECO:0000256" key="6">
    <source>
        <dbReference type="ARBA" id="ARBA00023125"/>
    </source>
</evidence>
<keyword evidence="7" id="KW-0456">Lyase</keyword>
<keyword evidence="2 8" id="KW-0645">Protease</keyword>
<dbReference type="PANTHER" id="PTHR13604">
    <property type="entry name" value="DC12-RELATED"/>
    <property type="match status" value="1"/>
</dbReference>
<dbReference type="Proteomes" id="UP000272613">
    <property type="component" value="Unassembled WGS sequence"/>
</dbReference>
<keyword evidence="5" id="KW-0190">Covalent protein-DNA linkage</keyword>
<organism evidence="9 10">
    <name type="scientific">Pseudomonas coronafaciens pv. garcae</name>
    <dbReference type="NCBI Taxonomy" id="251653"/>
    <lineage>
        <taxon>Bacteria</taxon>
        <taxon>Pseudomonadati</taxon>
        <taxon>Pseudomonadota</taxon>
        <taxon>Gammaproteobacteria</taxon>
        <taxon>Pseudomonadales</taxon>
        <taxon>Pseudomonadaceae</taxon>
        <taxon>Pseudomonas</taxon>
        <taxon>Pseudomonas coronafaciens</taxon>
    </lineage>
</organism>
<dbReference type="EMBL" id="RBSH01000047">
    <property type="protein sequence ID" value="RMS05333.1"/>
    <property type="molecule type" value="Genomic_DNA"/>
</dbReference>
<dbReference type="PANTHER" id="PTHR13604:SF0">
    <property type="entry name" value="ABASIC SITE PROCESSING PROTEIN HMCES"/>
    <property type="match status" value="1"/>
</dbReference>
<dbReference type="GO" id="GO:0106300">
    <property type="term" value="P:protein-DNA covalent cross-linking repair"/>
    <property type="evidence" value="ECO:0007669"/>
    <property type="project" value="InterPro"/>
</dbReference>
<keyword evidence="3" id="KW-0227">DNA damage</keyword>
<evidence type="ECO:0000256" key="3">
    <source>
        <dbReference type="ARBA" id="ARBA00022763"/>
    </source>
</evidence>
<evidence type="ECO:0000313" key="9">
    <source>
        <dbReference type="EMBL" id="RMS05333.1"/>
    </source>
</evidence>
<protein>
    <recommendedName>
        <fullName evidence="8">Abasic site processing protein</fullName>
        <ecNumber evidence="8">3.4.-.-</ecNumber>
    </recommendedName>
</protein>
<evidence type="ECO:0000256" key="2">
    <source>
        <dbReference type="ARBA" id="ARBA00022670"/>
    </source>
</evidence>
<keyword evidence="6" id="KW-0238">DNA-binding</keyword>
<dbReference type="GO" id="GO:0016829">
    <property type="term" value="F:lyase activity"/>
    <property type="evidence" value="ECO:0007669"/>
    <property type="project" value="UniProtKB-KW"/>
</dbReference>
<dbReference type="InterPro" id="IPR036590">
    <property type="entry name" value="SRAP-like"/>
</dbReference>
<dbReference type="SUPFAM" id="SSF143081">
    <property type="entry name" value="BB1717-like"/>
    <property type="match status" value="1"/>
</dbReference>
<dbReference type="GO" id="GO:0003697">
    <property type="term" value="F:single-stranded DNA binding"/>
    <property type="evidence" value="ECO:0007669"/>
    <property type="project" value="InterPro"/>
</dbReference>